<evidence type="ECO:0008006" key="5">
    <source>
        <dbReference type="Google" id="ProtNLM"/>
    </source>
</evidence>
<proteinExistence type="predicted"/>
<gene>
    <name evidence="2" type="ORF">IZO911_LOCUS16125</name>
    <name evidence="3" type="ORF">KXQ929_LOCUS13669</name>
</gene>
<evidence type="ECO:0000313" key="4">
    <source>
        <dbReference type="Proteomes" id="UP000663860"/>
    </source>
</evidence>
<evidence type="ECO:0000256" key="1">
    <source>
        <dbReference type="SAM" id="SignalP"/>
    </source>
</evidence>
<keyword evidence="1" id="KW-0732">Signal</keyword>
<evidence type="ECO:0000313" key="3">
    <source>
        <dbReference type="EMBL" id="CAF3741200.1"/>
    </source>
</evidence>
<protein>
    <recommendedName>
        <fullName evidence="5">Secreted protein</fullName>
    </recommendedName>
</protein>
<name>A0A814EKV9_9BILA</name>
<dbReference type="AlphaFoldDB" id="A0A814EKV9"/>
<comment type="caution">
    <text evidence="2">The sequence shown here is derived from an EMBL/GenBank/DDBJ whole genome shotgun (WGS) entry which is preliminary data.</text>
</comment>
<accession>A0A814EKV9</accession>
<evidence type="ECO:0000313" key="2">
    <source>
        <dbReference type="EMBL" id="CAF0972597.1"/>
    </source>
</evidence>
<sequence length="76" mass="8763">MAHLLALGAATYLGVVAARRVHTAYGQTKEEMYARQANPNYYNQPYSNYPPEQSYLQYSVAPYHHSSHHGHSYNYR</sequence>
<reference evidence="2" key="1">
    <citation type="submission" date="2021-02" db="EMBL/GenBank/DDBJ databases">
        <authorList>
            <person name="Nowell W R."/>
        </authorList>
    </citation>
    <scope>NUCLEOTIDE SEQUENCE</scope>
</reference>
<dbReference type="EMBL" id="CAJNOE010000143">
    <property type="protein sequence ID" value="CAF0972597.1"/>
    <property type="molecule type" value="Genomic_DNA"/>
</dbReference>
<dbReference type="EMBL" id="CAJOBB010000738">
    <property type="protein sequence ID" value="CAF3741200.1"/>
    <property type="molecule type" value="Genomic_DNA"/>
</dbReference>
<dbReference type="Proteomes" id="UP000663868">
    <property type="component" value="Unassembled WGS sequence"/>
</dbReference>
<organism evidence="2 4">
    <name type="scientific">Adineta steineri</name>
    <dbReference type="NCBI Taxonomy" id="433720"/>
    <lineage>
        <taxon>Eukaryota</taxon>
        <taxon>Metazoa</taxon>
        <taxon>Spiralia</taxon>
        <taxon>Gnathifera</taxon>
        <taxon>Rotifera</taxon>
        <taxon>Eurotatoria</taxon>
        <taxon>Bdelloidea</taxon>
        <taxon>Adinetida</taxon>
        <taxon>Adinetidae</taxon>
        <taxon>Adineta</taxon>
    </lineage>
</organism>
<feature type="chain" id="PRO_5036224275" description="Secreted protein" evidence="1">
    <location>
        <begin position="19"/>
        <end position="76"/>
    </location>
</feature>
<feature type="signal peptide" evidence="1">
    <location>
        <begin position="1"/>
        <end position="18"/>
    </location>
</feature>
<dbReference type="Proteomes" id="UP000663860">
    <property type="component" value="Unassembled WGS sequence"/>
</dbReference>